<evidence type="ECO:0000259" key="16">
    <source>
        <dbReference type="Pfam" id="PF02770"/>
    </source>
</evidence>
<keyword evidence="4 14" id="KW-0285">Flavoprotein</keyword>
<evidence type="ECO:0000256" key="8">
    <source>
        <dbReference type="ARBA" id="ARBA00023128"/>
    </source>
</evidence>
<keyword evidence="6" id="KW-0809">Transit peptide</keyword>
<dbReference type="PANTHER" id="PTHR42807">
    <property type="entry name" value="GLUTARYL-COA DEHYDROGENASE, MITOCHONDRIAL"/>
    <property type="match status" value="1"/>
</dbReference>
<evidence type="ECO:0000256" key="3">
    <source>
        <dbReference type="ARBA" id="ARBA00009347"/>
    </source>
</evidence>
<dbReference type="InterPro" id="IPR046373">
    <property type="entry name" value="Acyl-CoA_Oxase/DH_mid-dom_sf"/>
</dbReference>
<dbReference type="Gene3D" id="2.40.110.10">
    <property type="entry name" value="Butyryl-CoA Dehydrogenase, subunit A, domain 2"/>
    <property type="match status" value="1"/>
</dbReference>
<proteinExistence type="inferred from homology"/>
<dbReference type="Pfam" id="PF02771">
    <property type="entry name" value="Acyl-CoA_dh_N"/>
    <property type="match status" value="1"/>
</dbReference>
<dbReference type="EMBL" id="SRLO01000636">
    <property type="protein sequence ID" value="TNN49943.1"/>
    <property type="molecule type" value="Genomic_DNA"/>
</dbReference>
<feature type="domain" description="Acyl-CoA dehydrogenase/oxidase C-terminal" evidence="15">
    <location>
        <begin position="303"/>
        <end position="367"/>
    </location>
</feature>
<evidence type="ECO:0000256" key="12">
    <source>
        <dbReference type="ARBA" id="ARBA00039507"/>
    </source>
</evidence>
<evidence type="ECO:0000259" key="15">
    <source>
        <dbReference type="Pfam" id="PF00441"/>
    </source>
</evidence>
<dbReference type="Pfam" id="PF00441">
    <property type="entry name" value="Acyl-CoA_dh_1"/>
    <property type="match status" value="1"/>
</dbReference>
<dbReference type="GO" id="GO:0004361">
    <property type="term" value="F:glutaryl-CoA dehydrogenase activity"/>
    <property type="evidence" value="ECO:0007669"/>
    <property type="project" value="UniProtKB-EC"/>
</dbReference>
<dbReference type="GO" id="GO:0046949">
    <property type="term" value="P:fatty-acyl-CoA biosynthetic process"/>
    <property type="evidence" value="ECO:0007669"/>
    <property type="project" value="TreeGrafter"/>
</dbReference>
<evidence type="ECO:0000256" key="2">
    <source>
        <dbReference type="ARBA" id="ARBA00004305"/>
    </source>
</evidence>
<dbReference type="SUPFAM" id="SSF47203">
    <property type="entry name" value="Acyl-CoA dehydrogenase C-terminal domain-like"/>
    <property type="match status" value="1"/>
</dbReference>
<sequence>MALRGAVTRLLNNSQICAAVTASRAQGTAAKAINDVEEIQKPAKAPTVPFNWRDALNLEGQLTEEEIMIRDSFRDYCQEKLMPRVLMANRNERYGCAGTSYVAYGLIAREVERVDSGYRSAMSVQSSLVMHPINAYGTEAQKDKYLPRLARGEILGCFGLTEPNHGSDPSGMETKAKYNPSSGTFSISGAKTWITNSPMADIAVVWAKCEDGKVRGFILERGMKGLATPKIEGKFSLRASVTGMILMDEVEVPQENLLPNVSGLAGPFGCLNNARYGIAWGALGAAEFCFHAARQYTLDRAAPDMISMLKRNSCGKSLDIARQARDMLGGNGISDEYHVIRHVMNLEAVNTYEGTHDIHALILGRAITGLQSFTVEK</sequence>
<dbReference type="InterPro" id="IPR006091">
    <property type="entry name" value="Acyl-CoA_Oxase/DH_mid-dom"/>
</dbReference>
<evidence type="ECO:0000256" key="9">
    <source>
        <dbReference type="ARBA" id="ARBA00037899"/>
    </source>
</evidence>
<comment type="subcellular location">
    <subcellularLocation>
        <location evidence="2">Mitochondrion matrix</location>
    </subcellularLocation>
</comment>
<feature type="domain" description="Acyl-CoA dehydrogenase/oxidase N-terminal" evidence="17">
    <location>
        <begin position="88"/>
        <end position="153"/>
    </location>
</feature>
<evidence type="ECO:0000256" key="13">
    <source>
        <dbReference type="ARBA" id="ARBA00049493"/>
    </source>
</evidence>
<dbReference type="GO" id="GO:0005759">
    <property type="term" value="C:mitochondrial matrix"/>
    <property type="evidence" value="ECO:0007669"/>
    <property type="project" value="UniProtKB-SubCell"/>
</dbReference>
<comment type="pathway">
    <text evidence="10">Amino-acid metabolism; tryptophan metabolism.</text>
</comment>
<evidence type="ECO:0000313" key="19">
    <source>
        <dbReference type="Proteomes" id="UP000314294"/>
    </source>
</evidence>
<name>A0A4Z2GAH0_9TELE</name>
<dbReference type="PROSITE" id="PS00073">
    <property type="entry name" value="ACYL_COA_DH_2"/>
    <property type="match status" value="1"/>
</dbReference>
<dbReference type="InterPro" id="IPR036250">
    <property type="entry name" value="AcylCo_DH-like_C"/>
</dbReference>
<dbReference type="Proteomes" id="UP000314294">
    <property type="component" value="Unassembled WGS sequence"/>
</dbReference>
<dbReference type="Gene3D" id="1.10.540.10">
    <property type="entry name" value="Acyl-CoA dehydrogenase/oxidase, N-terminal domain"/>
    <property type="match status" value="2"/>
</dbReference>
<comment type="pathway">
    <text evidence="9">Amino-acid metabolism; lysine degradation.</text>
</comment>
<evidence type="ECO:0000259" key="17">
    <source>
        <dbReference type="Pfam" id="PF02771"/>
    </source>
</evidence>
<evidence type="ECO:0000256" key="5">
    <source>
        <dbReference type="ARBA" id="ARBA00022827"/>
    </source>
</evidence>
<dbReference type="EC" id="1.3.8.6" evidence="11"/>
<dbReference type="GO" id="GO:0005743">
    <property type="term" value="C:mitochondrial inner membrane"/>
    <property type="evidence" value="ECO:0007669"/>
    <property type="project" value="TreeGrafter"/>
</dbReference>
<dbReference type="OrthoDB" id="435240at2759"/>
<gene>
    <name evidence="18" type="primary">GCDH_0</name>
    <name evidence="18" type="ORF">EYF80_039880</name>
</gene>
<dbReference type="InterPro" id="IPR052033">
    <property type="entry name" value="Glutaryl-CoA_DH_mitochondrial"/>
</dbReference>
<keyword evidence="8" id="KW-0496">Mitochondrion</keyword>
<accession>A0A4Z2GAH0</accession>
<dbReference type="FunFam" id="2.40.110.10:FF:000008">
    <property type="entry name" value="Glutaryl-CoA dehydrogenase, mitochondrial"/>
    <property type="match status" value="1"/>
</dbReference>
<evidence type="ECO:0000256" key="6">
    <source>
        <dbReference type="ARBA" id="ARBA00022946"/>
    </source>
</evidence>
<dbReference type="PANTHER" id="PTHR42807:SF1">
    <property type="entry name" value="GLUTARYL-COA DEHYDROGENASE, MITOCHONDRIAL"/>
    <property type="match status" value="1"/>
</dbReference>
<dbReference type="GO" id="GO:0000062">
    <property type="term" value="F:fatty-acyl-CoA binding"/>
    <property type="evidence" value="ECO:0007669"/>
    <property type="project" value="TreeGrafter"/>
</dbReference>
<dbReference type="InterPro" id="IPR009075">
    <property type="entry name" value="AcylCo_DH/oxidase_C"/>
</dbReference>
<reference evidence="18 19" key="1">
    <citation type="submission" date="2019-03" db="EMBL/GenBank/DDBJ databases">
        <title>First draft genome of Liparis tanakae, snailfish: a comprehensive survey of snailfish specific genes.</title>
        <authorList>
            <person name="Kim W."/>
            <person name="Song I."/>
            <person name="Jeong J.-H."/>
            <person name="Kim D."/>
            <person name="Kim S."/>
            <person name="Ryu S."/>
            <person name="Song J.Y."/>
            <person name="Lee S.K."/>
        </authorList>
    </citation>
    <scope>NUCLEOTIDE SEQUENCE [LARGE SCALE GENOMIC DNA]</scope>
    <source>
        <tissue evidence="18">Muscle</tissue>
    </source>
</reference>
<dbReference type="InterPro" id="IPR013786">
    <property type="entry name" value="AcylCoA_DH/ox_N"/>
</dbReference>
<protein>
    <recommendedName>
        <fullName evidence="12">Glutaryl-CoA dehydrogenase, mitochondrial</fullName>
        <ecNumber evidence="11">1.3.8.6</ecNumber>
    </recommendedName>
</protein>
<evidence type="ECO:0000256" key="4">
    <source>
        <dbReference type="ARBA" id="ARBA00022630"/>
    </source>
</evidence>
<dbReference type="AlphaFoldDB" id="A0A4Z2GAH0"/>
<dbReference type="InterPro" id="IPR009100">
    <property type="entry name" value="AcylCoA_DH/oxidase_NM_dom_sf"/>
</dbReference>
<evidence type="ECO:0000313" key="18">
    <source>
        <dbReference type="EMBL" id="TNN49943.1"/>
    </source>
</evidence>
<evidence type="ECO:0000256" key="1">
    <source>
        <dbReference type="ARBA" id="ARBA00001974"/>
    </source>
</evidence>
<keyword evidence="5 14" id="KW-0274">FAD</keyword>
<dbReference type="InterPro" id="IPR006089">
    <property type="entry name" value="Acyl-CoA_DH_CS"/>
</dbReference>
<comment type="caution">
    <text evidence="18">The sequence shown here is derived from an EMBL/GenBank/DDBJ whole genome shotgun (WGS) entry which is preliminary data.</text>
</comment>
<dbReference type="GO" id="GO:0033539">
    <property type="term" value="P:fatty acid beta-oxidation using acyl-CoA dehydrogenase"/>
    <property type="evidence" value="ECO:0007669"/>
    <property type="project" value="TreeGrafter"/>
</dbReference>
<keyword evidence="19" id="KW-1185">Reference proteome</keyword>
<dbReference type="SUPFAM" id="SSF56645">
    <property type="entry name" value="Acyl-CoA dehydrogenase NM domain-like"/>
    <property type="match status" value="1"/>
</dbReference>
<organism evidence="18 19">
    <name type="scientific">Liparis tanakae</name>
    <name type="common">Tanaka's snailfish</name>
    <dbReference type="NCBI Taxonomy" id="230148"/>
    <lineage>
        <taxon>Eukaryota</taxon>
        <taxon>Metazoa</taxon>
        <taxon>Chordata</taxon>
        <taxon>Craniata</taxon>
        <taxon>Vertebrata</taxon>
        <taxon>Euteleostomi</taxon>
        <taxon>Actinopterygii</taxon>
        <taxon>Neopterygii</taxon>
        <taxon>Teleostei</taxon>
        <taxon>Neoteleostei</taxon>
        <taxon>Acanthomorphata</taxon>
        <taxon>Eupercaria</taxon>
        <taxon>Perciformes</taxon>
        <taxon>Cottioidei</taxon>
        <taxon>Cottales</taxon>
        <taxon>Liparidae</taxon>
        <taxon>Liparis</taxon>
    </lineage>
</organism>
<dbReference type="InterPro" id="IPR037069">
    <property type="entry name" value="AcylCoA_DH/ox_N_sf"/>
</dbReference>
<comment type="cofactor">
    <cofactor evidence="1 14">
        <name>FAD</name>
        <dbReference type="ChEBI" id="CHEBI:57692"/>
    </cofactor>
</comment>
<feature type="domain" description="Acyl-CoA oxidase/dehydrogenase middle" evidence="16">
    <location>
        <begin position="157"/>
        <end position="250"/>
    </location>
</feature>
<evidence type="ECO:0000256" key="11">
    <source>
        <dbReference type="ARBA" id="ARBA00039033"/>
    </source>
</evidence>
<keyword evidence="7 14" id="KW-0560">Oxidoreductase</keyword>
<comment type="catalytic activity">
    <reaction evidence="13">
        <text>glutaryl-CoA + oxidized [electron-transfer flavoprotein] + 2 H(+) = (2E)-butenoyl-CoA + reduced [electron-transfer flavoprotein] + CO2</text>
        <dbReference type="Rhea" id="RHEA:13389"/>
        <dbReference type="Rhea" id="RHEA-COMP:10685"/>
        <dbReference type="Rhea" id="RHEA-COMP:10686"/>
        <dbReference type="ChEBI" id="CHEBI:15378"/>
        <dbReference type="ChEBI" id="CHEBI:16526"/>
        <dbReference type="ChEBI" id="CHEBI:57332"/>
        <dbReference type="ChEBI" id="CHEBI:57378"/>
        <dbReference type="ChEBI" id="CHEBI:57692"/>
        <dbReference type="ChEBI" id="CHEBI:58307"/>
        <dbReference type="EC" id="1.3.8.6"/>
    </reaction>
</comment>
<dbReference type="GO" id="GO:0050660">
    <property type="term" value="F:flavin adenine dinucleotide binding"/>
    <property type="evidence" value="ECO:0007669"/>
    <property type="project" value="InterPro"/>
</dbReference>
<dbReference type="Gene3D" id="1.20.140.10">
    <property type="entry name" value="Butyryl-CoA Dehydrogenase, subunit A, domain 3"/>
    <property type="match status" value="2"/>
</dbReference>
<comment type="similarity">
    <text evidence="3 14">Belongs to the acyl-CoA dehydrogenase family.</text>
</comment>
<evidence type="ECO:0000256" key="14">
    <source>
        <dbReference type="RuleBase" id="RU362125"/>
    </source>
</evidence>
<evidence type="ECO:0000256" key="10">
    <source>
        <dbReference type="ARBA" id="ARBA00037927"/>
    </source>
</evidence>
<evidence type="ECO:0000256" key="7">
    <source>
        <dbReference type="ARBA" id="ARBA00023002"/>
    </source>
</evidence>
<dbReference type="Pfam" id="PF02770">
    <property type="entry name" value="Acyl-CoA_dh_M"/>
    <property type="match status" value="1"/>
</dbReference>